<evidence type="ECO:0000256" key="3">
    <source>
        <dbReference type="ARBA" id="ARBA00022692"/>
    </source>
</evidence>
<evidence type="ECO:0000313" key="10">
    <source>
        <dbReference type="EMBL" id="CAB9527089.1"/>
    </source>
</evidence>
<evidence type="ECO:0000256" key="2">
    <source>
        <dbReference type="ARBA" id="ARBA00007104"/>
    </source>
</evidence>
<gene>
    <name evidence="10" type="ORF">SEMRO_1940_G306630.1</name>
</gene>
<dbReference type="EMBL" id="CAICTM010001938">
    <property type="protein sequence ID" value="CAB9527089.1"/>
    <property type="molecule type" value="Genomic_DNA"/>
</dbReference>
<dbReference type="AlphaFoldDB" id="A0A9N8EWW6"/>
<dbReference type="PANTHER" id="PTHR22811">
    <property type="entry name" value="TRANSMEMBRANE EMP24 DOMAIN-CONTAINING PROTEIN"/>
    <property type="match status" value="1"/>
</dbReference>
<keyword evidence="6 7" id="KW-0472">Membrane</keyword>
<proteinExistence type="inferred from homology"/>
<dbReference type="Pfam" id="PF01105">
    <property type="entry name" value="EMP24_GP25L"/>
    <property type="match status" value="1"/>
</dbReference>
<feature type="transmembrane region" description="Helical" evidence="7">
    <location>
        <begin position="268"/>
        <end position="288"/>
    </location>
</feature>
<comment type="subcellular location">
    <subcellularLocation>
        <location evidence="1">Membrane</location>
        <topology evidence="1">Single-pass type I membrane protein</topology>
    </subcellularLocation>
</comment>
<dbReference type="SMART" id="SM01190">
    <property type="entry name" value="EMP24_GP25L"/>
    <property type="match status" value="1"/>
</dbReference>
<evidence type="ECO:0000256" key="4">
    <source>
        <dbReference type="ARBA" id="ARBA00022729"/>
    </source>
</evidence>
<feature type="chain" id="PRO_5040248004" evidence="8">
    <location>
        <begin position="29"/>
        <end position="298"/>
    </location>
</feature>
<organism evidence="10 11">
    <name type="scientific">Seminavis robusta</name>
    <dbReference type="NCBI Taxonomy" id="568900"/>
    <lineage>
        <taxon>Eukaryota</taxon>
        <taxon>Sar</taxon>
        <taxon>Stramenopiles</taxon>
        <taxon>Ochrophyta</taxon>
        <taxon>Bacillariophyta</taxon>
        <taxon>Bacillariophyceae</taxon>
        <taxon>Bacillariophycidae</taxon>
        <taxon>Naviculales</taxon>
        <taxon>Naviculaceae</taxon>
        <taxon>Seminavis</taxon>
    </lineage>
</organism>
<evidence type="ECO:0000256" key="1">
    <source>
        <dbReference type="ARBA" id="ARBA00004479"/>
    </source>
</evidence>
<keyword evidence="11" id="KW-1185">Reference proteome</keyword>
<feature type="domain" description="GOLD" evidence="9">
    <location>
        <begin position="30"/>
        <end position="293"/>
    </location>
</feature>
<accession>A0A9N8EWW6</accession>
<keyword evidence="4 8" id="KW-0732">Signal</keyword>
<feature type="signal peptide" evidence="8">
    <location>
        <begin position="1"/>
        <end position="28"/>
    </location>
</feature>
<reference evidence="10" key="1">
    <citation type="submission" date="2020-06" db="EMBL/GenBank/DDBJ databases">
        <authorList>
            <consortium name="Plant Systems Biology data submission"/>
        </authorList>
    </citation>
    <scope>NUCLEOTIDE SEQUENCE</scope>
    <source>
        <strain evidence="10">D6</strain>
    </source>
</reference>
<keyword evidence="5 7" id="KW-1133">Transmembrane helix</keyword>
<dbReference type="PROSITE" id="PS51257">
    <property type="entry name" value="PROKAR_LIPOPROTEIN"/>
    <property type="match status" value="1"/>
</dbReference>
<protein>
    <submittedName>
        <fullName evidence="10">Emp24 domain-containing protein 10</fullName>
    </submittedName>
</protein>
<sequence>MSFFHRSSLSLSLLSLLLSCTFWQGTLGYPVILQVSEQQERCFKFNIPEDDEANLVFMALPLGEEVSENNRDTTMEGWMVQQVNELSNQRGVGGNLATQLLESPPPELRKVMDKFLQGRPEGVNAKLKVVVSVDSTGNPSSRVLPIKYFEPSVINQVKEAHKKVLPINNSEEYQEGSDLSGYSICFNNQDNEEESVQVVMDIVMVNDDVQQNANEPNFVKEKHLSPLEESLEKSIKAANTVLREMKYMTDREERMRMTADSINQRVQYFSIISVVILLGVTYIQVTYLKRYFKKKKLM</sequence>
<evidence type="ECO:0000256" key="6">
    <source>
        <dbReference type="ARBA" id="ARBA00023136"/>
    </source>
</evidence>
<keyword evidence="3 7" id="KW-0812">Transmembrane</keyword>
<evidence type="ECO:0000256" key="5">
    <source>
        <dbReference type="ARBA" id="ARBA00022989"/>
    </source>
</evidence>
<evidence type="ECO:0000256" key="7">
    <source>
        <dbReference type="SAM" id="Phobius"/>
    </source>
</evidence>
<evidence type="ECO:0000256" key="8">
    <source>
        <dbReference type="SAM" id="SignalP"/>
    </source>
</evidence>
<name>A0A9N8EWW6_9STRA</name>
<dbReference type="OrthoDB" id="1929172at2759"/>
<dbReference type="Proteomes" id="UP001153069">
    <property type="component" value="Unassembled WGS sequence"/>
</dbReference>
<comment type="caution">
    <text evidence="10">The sequence shown here is derived from an EMBL/GenBank/DDBJ whole genome shotgun (WGS) entry which is preliminary data.</text>
</comment>
<dbReference type="GO" id="GO:0016020">
    <property type="term" value="C:membrane"/>
    <property type="evidence" value="ECO:0007669"/>
    <property type="project" value="UniProtKB-SubCell"/>
</dbReference>
<evidence type="ECO:0000313" key="11">
    <source>
        <dbReference type="Proteomes" id="UP001153069"/>
    </source>
</evidence>
<comment type="similarity">
    <text evidence="2">Belongs to the EMP24/GP25L family.</text>
</comment>
<evidence type="ECO:0000259" key="9">
    <source>
        <dbReference type="SMART" id="SM01190"/>
    </source>
</evidence>
<dbReference type="InterPro" id="IPR015720">
    <property type="entry name" value="Emp24-like"/>
</dbReference>
<dbReference type="InterPro" id="IPR009038">
    <property type="entry name" value="GOLD_dom"/>
</dbReference>